<dbReference type="PANTHER" id="PTHR30462">
    <property type="entry name" value="INTERMEMBRANE TRANSPORT PROTEIN PQIB-RELATED"/>
    <property type="match status" value="1"/>
</dbReference>
<reference evidence="9 10" key="2">
    <citation type="journal article" date="2014" name="FEMS Microbiol. Lett.">
        <title>Draft genomic DNA sequence of the facultatively methylotrophic bacterium Acidomonas methanolica type strain MB58.</title>
        <authorList>
            <person name="Higashiura N."/>
            <person name="Hadano H."/>
            <person name="Hirakawa H."/>
            <person name="Matsutani M."/>
            <person name="Takabe S."/>
            <person name="Matsushita K."/>
            <person name="Azuma Y."/>
        </authorList>
    </citation>
    <scope>NUCLEOTIDE SEQUENCE [LARGE SCALE GENOMIC DNA]</scope>
    <source>
        <strain evidence="9 10">MB58</strain>
    </source>
</reference>
<keyword evidence="6 8" id="KW-0472">Membrane</keyword>
<evidence type="ECO:0000256" key="1">
    <source>
        <dbReference type="ARBA" id="ARBA00004533"/>
    </source>
</evidence>
<feature type="transmembrane region" description="Helical" evidence="8">
    <location>
        <begin position="392"/>
        <end position="416"/>
    </location>
</feature>
<keyword evidence="2" id="KW-1003">Cell membrane</keyword>
<dbReference type="AlphaFoldDB" id="A0A023D4E5"/>
<feature type="transmembrane region" description="Helical" evidence="8">
    <location>
        <begin position="349"/>
        <end position="372"/>
    </location>
</feature>
<evidence type="ECO:0000313" key="9">
    <source>
        <dbReference type="EMBL" id="GAJ28944.1"/>
    </source>
</evidence>
<keyword evidence="4 8" id="KW-0812">Transmembrane</keyword>
<feature type="compositionally biased region" description="Basic and acidic residues" evidence="7">
    <location>
        <begin position="463"/>
        <end position="472"/>
    </location>
</feature>
<feature type="transmembrane region" description="Helical" evidence="8">
    <location>
        <begin position="126"/>
        <end position="149"/>
    </location>
</feature>
<evidence type="ECO:0000256" key="2">
    <source>
        <dbReference type="ARBA" id="ARBA00022475"/>
    </source>
</evidence>
<protein>
    <submittedName>
        <fullName evidence="9">Paraquat-inducible protein A</fullName>
    </submittedName>
</protein>
<keyword evidence="5 8" id="KW-1133">Transmembrane helix</keyword>
<feature type="transmembrane region" description="Helical" evidence="8">
    <location>
        <begin position="301"/>
        <end position="321"/>
    </location>
</feature>
<keyword evidence="10" id="KW-1185">Reference proteome</keyword>
<organism evidence="9 10">
    <name type="scientific">Acidomonas methanolica NBRC 104435</name>
    <dbReference type="NCBI Taxonomy" id="1231351"/>
    <lineage>
        <taxon>Bacteria</taxon>
        <taxon>Pseudomonadati</taxon>
        <taxon>Pseudomonadota</taxon>
        <taxon>Alphaproteobacteria</taxon>
        <taxon>Acetobacterales</taxon>
        <taxon>Acetobacteraceae</taxon>
        <taxon>Acidomonas</taxon>
    </lineage>
</organism>
<dbReference type="RefSeq" id="WP_052511852.1">
    <property type="nucleotide sequence ID" value="NZ_BAND01000040.1"/>
</dbReference>
<name>A0A023D4E5_ACIMT</name>
<dbReference type="GO" id="GO:0005886">
    <property type="term" value="C:plasma membrane"/>
    <property type="evidence" value="ECO:0007669"/>
    <property type="project" value="UniProtKB-SubCell"/>
</dbReference>
<comment type="subcellular location">
    <subcellularLocation>
        <location evidence="1">Cell inner membrane</location>
    </subcellularLocation>
</comment>
<feature type="transmembrane region" description="Helical" evidence="8">
    <location>
        <begin position="422"/>
        <end position="442"/>
    </location>
</feature>
<dbReference type="PANTHER" id="PTHR30462:SF3">
    <property type="entry name" value="INTERMEMBRANE TRANSPORT PROTEIN PQIA"/>
    <property type="match status" value="1"/>
</dbReference>
<evidence type="ECO:0000313" key="10">
    <source>
        <dbReference type="Proteomes" id="UP000019760"/>
    </source>
</evidence>
<dbReference type="InterPro" id="IPR007498">
    <property type="entry name" value="PqiA-like"/>
</dbReference>
<proteinExistence type="predicted"/>
<gene>
    <name evidence="9" type="ORF">Amme_040_016</name>
</gene>
<evidence type="ECO:0000256" key="8">
    <source>
        <dbReference type="SAM" id="Phobius"/>
    </source>
</evidence>
<evidence type="ECO:0000256" key="7">
    <source>
        <dbReference type="SAM" id="MobiDB-lite"/>
    </source>
</evidence>
<feature type="region of interest" description="Disordered" evidence="7">
    <location>
        <begin position="459"/>
        <end position="490"/>
    </location>
</feature>
<evidence type="ECO:0000256" key="5">
    <source>
        <dbReference type="ARBA" id="ARBA00022989"/>
    </source>
</evidence>
<dbReference type="Proteomes" id="UP000019760">
    <property type="component" value="Unassembled WGS sequence"/>
</dbReference>
<dbReference type="InterPro" id="IPR051800">
    <property type="entry name" value="PqiA-PqiB_transport"/>
</dbReference>
<comment type="caution">
    <text evidence="9">The sequence shown here is derived from an EMBL/GenBank/DDBJ whole genome shotgun (WGS) entry which is preliminary data.</text>
</comment>
<dbReference type="Pfam" id="PF04403">
    <property type="entry name" value="PqiA"/>
    <property type="match status" value="2"/>
</dbReference>
<keyword evidence="3" id="KW-0997">Cell inner membrane</keyword>
<reference evidence="10" key="1">
    <citation type="journal article" date="2014" name="FEMS Microbiol. Lett.">
        <title>Draft Genomic DNA Sequence of the Facultatively Methylotrophic Bacterium Acidomonas methanolica type strain MB58.</title>
        <authorList>
            <person name="Higashiura N."/>
            <person name="Hadano H."/>
            <person name="Hirakawa H."/>
            <person name="Matsutani M."/>
            <person name="Takabe S."/>
            <person name="Matsushita K."/>
            <person name="Azuma Y."/>
        </authorList>
    </citation>
    <scope>NUCLEOTIDE SEQUENCE [LARGE SCALE GENOMIC DNA]</scope>
    <source>
        <strain evidence="10">MB58</strain>
    </source>
</reference>
<evidence type="ECO:0000256" key="3">
    <source>
        <dbReference type="ARBA" id="ARBA00022519"/>
    </source>
</evidence>
<feature type="compositionally biased region" description="Low complexity" evidence="7">
    <location>
        <begin position="473"/>
        <end position="490"/>
    </location>
</feature>
<evidence type="ECO:0000256" key="4">
    <source>
        <dbReference type="ARBA" id="ARBA00022692"/>
    </source>
</evidence>
<evidence type="ECO:0000256" key="6">
    <source>
        <dbReference type="ARBA" id="ARBA00023136"/>
    </source>
</evidence>
<dbReference type="EMBL" id="BAND01000040">
    <property type="protein sequence ID" value="GAJ28944.1"/>
    <property type="molecule type" value="Genomic_DNA"/>
</dbReference>
<dbReference type="OrthoDB" id="9800207at2"/>
<feature type="transmembrane region" description="Helical" evidence="8">
    <location>
        <begin position="75"/>
        <end position="97"/>
    </location>
</feature>
<accession>A0A023D4E5</accession>
<sequence>MSERFNSRIWREAVRLPRLRPMPRPSLTVVEGLRECPSCGLFQHLPPLAPGRAAECARCGQQLARRRRTSPIGTPAAFCIASAALYLSLLISTLMLLDVSGRENTVSLFTGPMQLFHEGYGEVGMLVGWVTIVTPGLVIAMMGAILYGASRPAMPDWTPRVMRWYEATREWSMIEVYILGVFVAYSKLVDLATVDLMPGVFLVSALMFTMAATDSTFDEELVWRNRDIAEETTDAAGRTLNVAHIHVRRDRTPPFAHMVSCPACALVLDFGREVPPTEVVGVCPRCQHELRRRKPFSQSNTVSFLIAALIFYIPANLYPVMTYSKLGMPDASTIIHGAIELWESQLYPLALLVIFASIIVPVAKIFSLAYMVEATWRGQRRGLVLLTKVYRIVDFIGRWSMIDVFMISILVAVVRFSYLANVTANFGCVCFAAVVILTIFAAHMFDPRSMWDAAGMNGGARANGEDEQKRFSDGASSTVSASASMESPRA</sequence>